<evidence type="ECO:0000313" key="7">
    <source>
        <dbReference type="Proteomes" id="UP000676325"/>
    </source>
</evidence>
<accession>A0A941EFY8</accession>
<sequence length="679" mass="71322">MDHGRTDLEPWYPEPRPQAQSEQQSYAQSASRSQAQSLPQWPSRAQSQAQSQAQSLPQHPRGRAAWLARPEEPDLWRPAGSAARAGSGADGRVGADGSLGVDGGGAPADEPEPRHVGRSGEHRRSAPRVDRQARINEDVDLDELDPHGRARQRAAARTARPVGAHPRRRRAFKATAMIGAGVILAVTALGAYAYEHLFGQVATESLDSLTDRPAAARADRWGHVPENILLLGSQTRDGQRGPHLGNSSKLGTDISDTAMLVHIDAEKKWATVVSIPRDLIVPRPECRGRLDPTQTVPASADAMFDLAMNLGGPTCAVATVEQMTGIRIDHFVEITFNAFQSLTDAVGGVTVCVPPPGINDPDYSGLVLGPGLHTVSGPESLAFVRDRHGLANGTDLNRIRMQQMFVTSLFNKLVSAGTLGDPITLYKIADAVTSNLTVDTGLDSIDSMVSLAGSVQSLKSHYIQFITVPYGFDPGNQNRVIPGAGFDQVWTDLREDTPLPGSNAAAAFGTTASSVPTAAASTSDAGGGSAAAAVSLNGVPIDVYNSTTVPHLALYATENLKAMGLSAQVGTPSRYSGYEQTQIVYPTGDLAQARALQARIVGSVTLQESRDAENLTLVIGQSRPAGLVAAPGDASAPGAGPQGARSSSDPSASISAESRTGDEDICSDLPDTVKFGGHP</sequence>
<feature type="domain" description="Cell envelope-related transcriptional attenuator" evidence="4">
    <location>
        <begin position="255"/>
        <end position="413"/>
    </location>
</feature>
<gene>
    <name evidence="6" type="ORF">KDK95_26430</name>
</gene>
<feature type="compositionally biased region" description="Low complexity" evidence="2">
    <location>
        <begin position="79"/>
        <end position="99"/>
    </location>
</feature>
<keyword evidence="3" id="KW-0812">Transmembrane</keyword>
<feature type="transmembrane region" description="Helical" evidence="3">
    <location>
        <begin position="174"/>
        <end position="194"/>
    </location>
</feature>
<feature type="compositionally biased region" description="Low complexity" evidence="2">
    <location>
        <begin position="45"/>
        <end position="55"/>
    </location>
</feature>
<dbReference type="PANTHER" id="PTHR33392:SF6">
    <property type="entry name" value="POLYISOPRENYL-TEICHOIC ACID--PEPTIDOGLYCAN TEICHOIC ACID TRANSFERASE TAGU"/>
    <property type="match status" value="1"/>
</dbReference>
<dbReference type="Gene3D" id="3.40.630.190">
    <property type="entry name" value="LCP protein"/>
    <property type="match status" value="1"/>
</dbReference>
<dbReference type="EMBL" id="JAGSOH010000103">
    <property type="protein sequence ID" value="MBR7829870.1"/>
    <property type="molecule type" value="Genomic_DNA"/>
</dbReference>
<keyword evidence="7" id="KW-1185">Reference proteome</keyword>
<keyword evidence="3" id="KW-1133">Transmembrane helix</keyword>
<dbReference type="AlphaFoldDB" id="A0A941EFY8"/>
<proteinExistence type="inferred from homology"/>
<comment type="similarity">
    <text evidence="1">Belongs to the LytR/CpsA/Psr (LCP) family.</text>
</comment>
<reference evidence="6" key="1">
    <citation type="submission" date="2021-04" db="EMBL/GenBank/DDBJ databases">
        <title>Genome based classification of Actinospica acidithermotolerans sp. nov., an actinobacterium isolated from an Indonesian hot spring.</title>
        <authorList>
            <person name="Kusuma A.B."/>
            <person name="Putra K.E."/>
            <person name="Nafisah S."/>
            <person name="Loh J."/>
            <person name="Nouioui I."/>
            <person name="Goodfellow M."/>
        </authorList>
    </citation>
    <scope>NUCLEOTIDE SEQUENCE</scope>
    <source>
        <strain evidence="6">MGRD01-02</strain>
    </source>
</reference>
<feature type="compositionally biased region" description="Basic and acidic residues" evidence="2">
    <location>
        <begin position="111"/>
        <end position="137"/>
    </location>
</feature>
<dbReference type="InterPro" id="IPR004474">
    <property type="entry name" value="LytR_CpsA_psr"/>
</dbReference>
<dbReference type="Proteomes" id="UP000676325">
    <property type="component" value="Unassembled WGS sequence"/>
</dbReference>
<dbReference type="Pfam" id="PF13399">
    <property type="entry name" value="LytR_C"/>
    <property type="match status" value="1"/>
</dbReference>
<keyword evidence="3" id="KW-0472">Membrane</keyword>
<evidence type="ECO:0000259" key="4">
    <source>
        <dbReference type="Pfam" id="PF03816"/>
    </source>
</evidence>
<name>A0A941EFY8_9ACTN</name>
<evidence type="ECO:0000256" key="3">
    <source>
        <dbReference type="SAM" id="Phobius"/>
    </source>
</evidence>
<dbReference type="InterPro" id="IPR027381">
    <property type="entry name" value="LytR/CpsA/Psr_C"/>
</dbReference>
<evidence type="ECO:0000256" key="2">
    <source>
        <dbReference type="SAM" id="MobiDB-lite"/>
    </source>
</evidence>
<comment type="caution">
    <text evidence="6">The sequence shown here is derived from an EMBL/GenBank/DDBJ whole genome shotgun (WGS) entry which is preliminary data.</text>
</comment>
<dbReference type="InterPro" id="IPR050922">
    <property type="entry name" value="LytR/CpsA/Psr_CW_biosynth"/>
</dbReference>
<feature type="domain" description="LytR/CpsA/Psr regulator C-terminal" evidence="5">
    <location>
        <begin position="539"/>
        <end position="621"/>
    </location>
</feature>
<organism evidence="6 7">
    <name type="scientific">Actinospica acidithermotolerans</name>
    <dbReference type="NCBI Taxonomy" id="2828514"/>
    <lineage>
        <taxon>Bacteria</taxon>
        <taxon>Bacillati</taxon>
        <taxon>Actinomycetota</taxon>
        <taxon>Actinomycetes</taxon>
        <taxon>Catenulisporales</taxon>
        <taxon>Actinospicaceae</taxon>
        <taxon>Actinospica</taxon>
    </lineage>
</organism>
<dbReference type="PANTHER" id="PTHR33392">
    <property type="entry name" value="POLYISOPRENYL-TEICHOIC ACID--PEPTIDOGLYCAN TEICHOIC ACID TRANSFERASE TAGU"/>
    <property type="match status" value="1"/>
</dbReference>
<evidence type="ECO:0000313" key="6">
    <source>
        <dbReference type="EMBL" id="MBR7829870.1"/>
    </source>
</evidence>
<dbReference type="NCBIfam" id="TIGR00350">
    <property type="entry name" value="lytR_cpsA_psr"/>
    <property type="match status" value="1"/>
</dbReference>
<evidence type="ECO:0000259" key="5">
    <source>
        <dbReference type="Pfam" id="PF13399"/>
    </source>
</evidence>
<feature type="compositionally biased region" description="Low complexity" evidence="2">
    <location>
        <begin position="629"/>
        <end position="658"/>
    </location>
</feature>
<feature type="region of interest" description="Disordered" evidence="2">
    <location>
        <begin position="628"/>
        <end position="679"/>
    </location>
</feature>
<feature type="region of interest" description="Disordered" evidence="2">
    <location>
        <begin position="1"/>
        <end position="166"/>
    </location>
</feature>
<feature type="compositionally biased region" description="Low complexity" evidence="2">
    <location>
        <begin position="18"/>
        <end position="37"/>
    </location>
</feature>
<evidence type="ECO:0000256" key="1">
    <source>
        <dbReference type="ARBA" id="ARBA00006068"/>
    </source>
</evidence>
<dbReference type="RefSeq" id="WP_212520998.1">
    <property type="nucleotide sequence ID" value="NZ_JAGSOH010000103.1"/>
</dbReference>
<dbReference type="Gene3D" id="3.30.70.2390">
    <property type="match status" value="1"/>
</dbReference>
<dbReference type="Pfam" id="PF03816">
    <property type="entry name" value="LytR_cpsA_psr"/>
    <property type="match status" value="1"/>
</dbReference>
<protein>
    <submittedName>
        <fullName evidence="6">LCP family protein</fullName>
    </submittedName>
</protein>